<evidence type="ECO:0000313" key="2">
    <source>
        <dbReference type="EMBL" id="SJK84740.1"/>
    </source>
</evidence>
<organism evidence="2 3">
    <name type="scientific">Cuniculiplasma divulgatum</name>
    <dbReference type="NCBI Taxonomy" id="1673428"/>
    <lineage>
        <taxon>Archaea</taxon>
        <taxon>Methanobacteriati</taxon>
        <taxon>Thermoplasmatota</taxon>
        <taxon>Thermoplasmata</taxon>
        <taxon>Thermoplasmatales</taxon>
        <taxon>Cuniculiplasmataceae</taxon>
        <taxon>Cuniculiplasma</taxon>
    </lineage>
</organism>
<accession>A0A1R4A703</accession>
<dbReference type="GO" id="GO:0015074">
    <property type="term" value="P:DNA integration"/>
    <property type="evidence" value="ECO:0007669"/>
    <property type="project" value="InterPro"/>
</dbReference>
<reference evidence="3" key="1">
    <citation type="submission" date="2016-06" db="EMBL/GenBank/DDBJ databases">
        <authorList>
            <person name="Toshchakov V.S."/>
        </authorList>
    </citation>
    <scope>NUCLEOTIDE SEQUENCE [LARGE SCALE GENOMIC DNA]</scope>
    <source>
        <strain>PM4 (JCM 30641</strain>
        <strain evidence="3">\VKM B-2940)</strain>
    </source>
</reference>
<dbReference type="Proteomes" id="UP000187822">
    <property type="component" value="Chromosome I"/>
</dbReference>
<dbReference type="SUPFAM" id="SSF56349">
    <property type="entry name" value="DNA breaking-rejoining enzymes"/>
    <property type="match status" value="1"/>
</dbReference>
<dbReference type="KEGG" id="cdiv:CPM_0898"/>
<dbReference type="GO" id="GO:0003677">
    <property type="term" value="F:DNA binding"/>
    <property type="evidence" value="ECO:0007669"/>
    <property type="project" value="InterPro"/>
</dbReference>
<dbReference type="GeneID" id="30927512"/>
<gene>
    <name evidence="2" type="ORF">CPM_0898</name>
</gene>
<proteinExistence type="predicted"/>
<evidence type="ECO:0000313" key="3">
    <source>
        <dbReference type="Proteomes" id="UP000187822"/>
    </source>
</evidence>
<dbReference type="RefSeq" id="WP_077076184.1">
    <property type="nucleotide sequence ID" value="NZ_LT719092.1"/>
</dbReference>
<dbReference type="InterPro" id="IPR011010">
    <property type="entry name" value="DNA_brk_join_enz"/>
</dbReference>
<protein>
    <submittedName>
        <fullName evidence="2">Integrase</fullName>
    </submittedName>
</protein>
<keyword evidence="3" id="KW-1185">Reference proteome</keyword>
<dbReference type="EMBL" id="LT719092">
    <property type="protein sequence ID" value="SJK84740.1"/>
    <property type="molecule type" value="Genomic_DNA"/>
</dbReference>
<dbReference type="InterPro" id="IPR013762">
    <property type="entry name" value="Integrase-like_cat_sf"/>
</dbReference>
<dbReference type="GO" id="GO:0006310">
    <property type="term" value="P:DNA recombination"/>
    <property type="evidence" value="ECO:0007669"/>
    <property type="project" value="UniProtKB-KW"/>
</dbReference>
<name>A0A1R4A703_9ARCH</name>
<dbReference type="AlphaFoldDB" id="A0A1R4A703"/>
<evidence type="ECO:0000256" key="1">
    <source>
        <dbReference type="ARBA" id="ARBA00023172"/>
    </source>
</evidence>
<keyword evidence="1" id="KW-0233">DNA recombination</keyword>
<dbReference type="OrthoDB" id="359457at2157"/>
<dbReference type="Gene3D" id="1.10.443.10">
    <property type="entry name" value="Intergrase catalytic core"/>
    <property type="match status" value="1"/>
</dbReference>
<sequence length="439" mass="50885">MTREPKYKKYITEGSPEFNLQLKRWYENLKAHSVITAETYFRHLLLWCDRDNTNPMELLELARREDFRYRIMDVIRRFEAEGKAGSYIAYAEKPVISWLKFNGINVKLNINIKDENRNLRSENERVPSKEELGKILRMATARARVSVSLMAYSGLRPETLGDYEGTDCLRLSDIEGVKISSTGVEFEKIPAKLRVRSNLSKARNEYFTFLGKEGLDYLTEYLGKRVLEGEKLTFNSPIVQLDPKGERKRGIERNEYLRTALVARDIKRSIVSAGYDWRPYVLRAYFSTALDIAESKGLISHPWRQFIMGHKGDIEARYSTNKRLPPDMIEEMRESYRKCLKFLETRISDVSEDNAKLFLQQQLLSAVGYKQEEIDKIDLSSVSNEDFQQLLRDKVAGAMSDNGAKQKVIPVSNIEQYISEGYDFEAVLPNGKAVMRLRF</sequence>